<accession>D7U944</accession>
<gene>
    <name evidence="2" type="ordered locus">VIT_18s0041g01730</name>
</gene>
<proteinExistence type="predicted"/>
<keyword evidence="1" id="KW-0472">Membrane</keyword>
<protein>
    <submittedName>
        <fullName evidence="2">Uncharacterized protein</fullName>
    </submittedName>
</protein>
<dbReference type="InParanoid" id="D7U944"/>
<feature type="transmembrane region" description="Helical" evidence="1">
    <location>
        <begin position="26"/>
        <end position="46"/>
    </location>
</feature>
<keyword evidence="1" id="KW-0812">Transmembrane</keyword>
<dbReference type="Proteomes" id="UP000009183">
    <property type="component" value="Chromosome 18"/>
</dbReference>
<name>D7U944_VITVI</name>
<sequence>MVRWPEDILQVSTLLKKIIYLQEREYIVRLVLQAIICFAAVAGLAAEIHSLSTSLQHSFNCTESH</sequence>
<evidence type="ECO:0000256" key="1">
    <source>
        <dbReference type="SAM" id="Phobius"/>
    </source>
</evidence>
<dbReference type="HOGENOM" id="CLU_2854230_0_0_1"/>
<organism evidence="2 3">
    <name type="scientific">Vitis vinifera</name>
    <name type="common">Grape</name>
    <dbReference type="NCBI Taxonomy" id="29760"/>
    <lineage>
        <taxon>Eukaryota</taxon>
        <taxon>Viridiplantae</taxon>
        <taxon>Streptophyta</taxon>
        <taxon>Embryophyta</taxon>
        <taxon>Tracheophyta</taxon>
        <taxon>Spermatophyta</taxon>
        <taxon>Magnoliopsida</taxon>
        <taxon>eudicotyledons</taxon>
        <taxon>Gunneridae</taxon>
        <taxon>Pentapetalae</taxon>
        <taxon>rosids</taxon>
        <taxon>Vitales</taxon>
        <taxon>Vitaceae</taxon>
        <taxon>Viteae</taxon>
        <taxon>Vitis</taxon>
    </lineage>
</organism>
<keyword evidence="1" id="KW-1133">Transmembrane helix</keyword>
<keyword evidence="3" id="KW-1185">Reference proteome</keyword>
<dbReference type="AlphaFoldDB" id="D7U944"/>
<dbReference type="EMBL" id="FN596744">
    <property type="protein sequence ID" value="CBI39258.3"/>
    <property type="molecule type" value="Genomic_DNA"/>
</dbReference>
<evidence type="ECO:0000313" key="2">
    <source>
        <dbReference type="EMBL" id="CBI39258.3"/>
    </source>
</evidence>
<dbReference type="PaxDb" id="29760-VIT_18s0041g01730.t01"/>
<reference evidence="3" key="1">
    <citation type="journal article" date="2007" name="Nature">
        <title>The grapevine genome sequence suggests ancestral hexaploidization in major angiosperm phyla.</title>
        <authorList>
            <consortium name="The French-Italian Public Consortium for Grapevine Genome Characterization."/>
            <person name="Jaillon O."/>
            <person name="Aury J.-M."/>
            <person name="Noel B."/>
            <person name="Policriti A."/>
            <person name="Clepet C."/>
            <person name="Casagrande A."/>
            <person name="Choisne N."/>
            <person name="Aubourg S."/>
            <person name="Vitulo N."/>
            <person name="Jubin C."/>
            <person name="Vezzi A."/>
            <person name="Legeai F."/>
            <person name="Hugueney P."/>
            <person name="Dasilva C."/>
            <person name="Horner D."/>
            <person name="Mica E."/>
            <person name="Jublot D."/>
            <person name="Poulain J."/>
            <person name="Bruyere C."/>
            <person name="Billault A."/>
            <person name="Segurens B."/>
            <person name="Gouyvenoux M."/>
            <person name="Ugarte E."/>
            <person name="Cattonaro F."/>
            <person name="Anthouard V."/>
            <person name="Vico V."/>
            <person name="Del Fabbro C."/>
            <person name="Alaux M."/>
            <person name="Di Gaspero G."/>
            <person name="Dumas V."/>
            <person name="Felice N."/>
            <person name="Paillard S."/>
            <person name="Juman I."/>
            <person name="Moroldo M."/>
            <person name="Scalabrin S."/>
            <person name="Canaguier A."/>
            <person name="Le Clainche I."/>
            <person name="Malacrida G."/>
            <person name="Durand E."/>
            <person name="Pesole G."/>
            <person name="Laucou V."/>
            <person name="Chatelet P."/>
            <person name="Merdinoglu D."/>
            <person name="Delledonne M."/>
            <person name="Pezzotti M."/>
            <person name="Lecharny A."/>
            <person name="Scarpelli C."/>
            <person name="Artiguenave F."/>
            <person name="Pe M.E."/>
            <person name="Valle G."/>
            <person name="Morgante M."/>
            <person name="Caboche M."/>
            <person name="Adam-Blondon A.-F."/>
            <person name="Weissenbach J."/>
            <person name="Quetier F."/>
            <person name="Wincker P."/>
        </authorList>
    </citation>
    <scope>NUCLEOTIDE SEQUENCE [LARGE SCALE GENOMIC DNA]</scope>
    <source>
        <strain evidence="3">cv. Pinot noir / PN40024</strain>
    </source>
</reference>
<evidence type="ECO:0000313" key="3">
    <source>
        <dbReference type="Proteomes" id="UP000009183"/>
    </source>
</evidence>